<dbReference type="SUPFAM" id="SSF55729">
    <property type="entry name" value="Acyl-CoA N-acyltransferases (Nat)"/>
    <property type="match status" value="1"/>
</dbReference>
<dbReference type="Pfam" id="PF00583">
    <property type="entry name" value="Acetyltransf_1"/>
    <property type="match status" value="1"/>
</dbReference>
<dbReference type="AlphaFoldDB" id="A0A2N0Z0I0"/>
<dbReference type="EMBL" id="PISE01000031">
    <property type="protein sequence ID" value="PKG23013.1"/>
    <property type="molecule type" value="Genomic_DNA"/>
</dbReference>
<dbReference type="PANTHER" id="PTHR43259:SF1">
    <property type="entry name" value="N-ACETYLTRANSFERASE DOMAIN-CONTAINING PROTEIN"/>
    <property type="match status" value="1"/>
</dbReference>
<dbReference type="Proteomes" id="UP000233375">
    <property type="component" value="Unassembled WGS sequence"/>
</dbReference>
<sequence length="150" mass="17502">MAEKDFPLYQKTLVKEYAKDKIKAGTWAEEGALQKAEEQLQTLLPKGVHSPCHYFLSITKEPTKEIVGYLWYHLDLNNRFKEAFIYDFVINEKEQGKGYGTKALEILDDHIKQQGGKKITLHVFAHNEKAIHLYKKMQFQTRDLVMSKDL</sequence>
<dbReference type="Gene3D" id="3.40.630.30">
    <property type="match status" value="1"/>
</dbReference>
<evidence type="ECO:0000313" key="3">
    <source>
        <dbReference type="Proteomes" id="UP000233375"/>
    </source>
</evidence>
<feature type="domain" description="N-acetyltransferase" evidence="1">
    <location>
        <begin position="1"/>
        <end position="150"/>
    </location>
</feature>
<name>A0A2N0Z0I0_9BACI</name>
<comment type="caution">
    <text evidence="2">The sequence shown here is derived from an EMBL/GenBank/DDBJ whole genome shotgun (WGS) entry which is preliminary data.</text>
</comment>
<organism evidence="2 3">
    <name type="scientific">Niallia nealsonii</name>
    <dbReference type="NCBI Taxonomy" id="115979"/>
    <lineage>
        <taxon>Bacteria</taxon>
        <taxon>Bacillati</taxon>
        <taxon>Bacillota</taxon>
        <taxon>Bacilli</taxon>
        <taxon>Bacillales</taxon>
        <taxon>Bacillaceae</taxon>
        <taxon>Niallia</taxon>
    </lineage>
</organism>
<protein>
    <submittedName>
        <fullName evidence="2">GNAT family N-acetyltransferase</fullName>
    </submittedName>
</protein>
<dbReference type="PANTHER" id="PTHR43259">
    <property type="entry name" value="SPT10P"/>
    <property type="match status" value="1"/>
</dbReference>
<accession>A0A2N0Z0I0</accession>
<keyword evidence="3" id="KW-1185">Reference proteome</keyword>
<gene>
    <name evidence="2" type="ORF">CWS01_14855</name>
</gene>
<proteinExistence type="predicted"/>
<dbReference type="GO" id="GO:0016747">
    <property type="term" value="F:acyltransferase activity, transferring groups other than amino-acyl groups"/>
    <property type="evidence" value="ECO:0007669"/>
    <property type="project" value="InterPro"/>
</dbReference>
<dbReference type="InterPro" id="IPR016181">
    <property type="entry name" value="Acyl_CoA_acyltransferase"/>
</dbReference>
<dbReference type="OrthoDB" id="65897at2"/>
<dbReference type="InterPro" id="IPR052829">
    <property type="entry name" value="N-acetyltransferase_domain"/>
</dbReference>
<dbReference type="CDD" id="cd04301">
    <property type="entry name" value="NAT_SF"/>
    <property type="match status" value="1"/>
</dbReference>
<dbReference type="InterPro" id="IPR000182">
    <property type="entry name" value="GNAT_dom"/>
</dbReference>
<evidence type="ECO:0000259" key="1">
    <source>
        <dbReference type="PROSITE" id="PS51186"/>
    </source>
</evidence>
<dbReference type="PROSITE" id="PS51186">
    <property type="entry name" value="GNAT"/>
    <property type="match status" value="1"/>
</dbReference>
<keyword evidence="2" id="KW-0808">Transferase</keyword>
<evidence type="ECO:0000313" key="2">
    <source>
        <dbReference type="EMBL" id="PKG23013.1"/>
    </source>
</evidence>
<reference evidence="2 3" key="1">
    <citation type="journal article" date="2003" name="Int. J. Syst. Evol. Microbiol.">
        <title>Bacillus nealsonii sp. nov., isolated from a spacecraft-assembly facility, whose spores are gamma-radiation resistant.</title>
        <authorList>
            <person name="Venkateswaran K."/>
            <person name="Kempf M."/>
            <person name="Chen F."/>
            <person name="Satomi M."/>
            <person name="Nicholson W."/>
            <person name="Kern R."/>
        </authorList>
    </citation>
    <scope>NUCLEOTIDE SEQUENCE [LARGE SCALE GENOMIC DNA]</scope>
    <source>
        <strain evidence="2 3">FO-92</strain>
    </source>
</reference>